<gene>
    <name evidence="2" type="ORF">GUITHDRAFT_141256</name>
</gene>
<sequence>MRAEARGGRRWSSGATRRKDHWRKEEDMLENLRKKAEARLKKDEQAKETGEGHEGGTVRIENVTMKATDDGEFVPDDTIRAIAAAGGYDTVESWEAARKSEGVGRAAEKKAGSAGAGKKTSTTLVEKEKRKEERRKERKEVEAARSRGEKQPNMIENLGEWIASKFHAKNEQILAGGMEQERLQRKQV</sequence>
<dbReference type="EnsemblProtists" id="EKX42299">
    <property type="protein sequence ID" value="EKX42299"/>
    <property type="gene ID" value="GUITHDRAFT_141256"/>
</dbReference>
<keyword evidence="4" id="KW-1185">Reference proteome</keyword>
<dbReference type="HOGENOM" id="CLU_1443557_0_0_1"/>
<dbReference type="EMBL" id="JH993017">
    <property type="protein sequence ID" value="EKX42299.1"/>
    <property type="molecule type" value="Genomic_DNA"/>
</dbReference>
<dbReference type="KEGG" id="gtt:GUITHDRAFT_141256"/>
<name>L1J2G0_GUITC</name>
<protein>
    <submittedName>
        <fullName evidence="2 3">Uncharacterized protein</fullName>
    </submittedName>
</protein>
<dbReference type="PaxDb" id="55529-EKX42299"/>
<proteinExistence type="predicted"/>
<reference evidence="4" key="2">
    <citation type="submission" date="2012-11" db="EMBL/GenBank/DDBJ databases">
        <authorList>
            <person name="Kuo A."/>
            <person name="Curtis B.A."/>
            <person name="Tanifuji G."/>
            <person name="Burki F."/>
            <person name="Gruber A."/>
            <person name="Irimia M."/>
            <person name="Maruyama S."/>
            <person name="Arias M.C."/>
            <person name="Ball S.G."/>
            <person name="Gile G.H."/>
            <person name="Hirakawa Y."/>
            <person name="Hopkins J.F."/>
            <person name="Rensing S.A."/>
            <person name="Schmutz J."/>
            <person name="Symeonidi A."/>
            <person name="Elias M."/>
            <person name="Eveleigh R.J."/>
            <person name="Herman E.K."/>
            <person name="Klute M.J."/>
            <person name="Nakayama T."/>
            <person name="Obornik M."/>
            <person name="Reyes-Prieto A."/>
            <person name="Armbrust E.V."/>
            <person name="Aves S.J."/>
            <person name="Beiko R.G."/>
            <person name="Coutinho P."/>
            <person name="Dacks J.B."/>
            <person name="Durnford D.G."/>
            <person name="Fast N.M."/>
            <person name="Green B.R."/>
            <person name="Grisdale C."/>
            <person name="Hempe F."/>
            <person name="Henrissat B."/>
            <person name="Hoppner M.P."/>
            <person name="Ishida K.-I."/>
            <person name="Kim E."/>
            <person name="Koreny L."/>
            <person name="Kroth P.G."/>
            <person name="Liu Y."/>
            <person name="Malik S.-B."/>
            <person name="Maier U.G."/>
            <person name="McRose D."/>
            <person name="Mock T."/>
            <person name="Neilson J.A."/>
            <person name="Onodera N.T."/>
            <person name="Poole A.M."/>
            <person name="Pritham E.J."/>
            <person name="Richards T.A."/>
            <person name="Rocap G."/>
            <person name="Roy S.W."/>
            <person name="Sarai C."/>
            <person name="Schaack S."/>
            <person name="Shirato S."/>
            <person name="Slamovits C.H."/>
            <person name="Spencer D.F."/>
            <person name="Suzuki S."/>
            <person name="Worden A.Z."/>
            <person name="Zauner S."/>
            <person name="Barry K."/>
            <person name="Bell C."/>
            <person name="Bharti A.K."/>
            <person name="Crow J.A."/>
            <person name="Grimwood J."/>
            <person name="Kramer R."/>
            <person name="Lindquist E."/>
            <person name="Lucas S."/>
            <person name="Salamov A."/>
            <person name="McFadden G.I."/>
            <person name="Lane C.E."/>
            <person name="Keeling P.J."/>
            <person name="Gray M.W."/>
            <person name="Grigoriev I.V."/>
            <person name="Archibald J.M."/>
        </authorList>
    </citation>
    <scope>NUCLEOTIDE SEQUENCE</scope>
    <source>
        <strain evidence="4">CCMP2712</strain>
    </source>
</reference>
<feature type="compositionally biased region" description="Basic and acidic residues" evidence="1">
    <location>
        <begin position="97"/>
        <end position="111"/>
    </location>
</feature>
<accession>L1J2G0</accession>
<dbReference type="RefSeq" id="XP_005829279.1">
    <property type="nucleotide sequence ID" value="XM_005829222.1"/>
</dbReference>
<evidence type="ECO:0000313" key="4">
    <source>
        <dbReference type="Proteomes" id="UP000011087"/>
    </source>
</evidence>
<reference evidence="2 4" key="1">
    <citation type="journal article" date="2012" name="Nature">
        <title>Algal genomes reveal evolutionary mosaicism and the fate of nucleomorphs.</title>
        <authorList>
            <consortium name="DOE Joint Genome Institute"/>
            <person name="Curtis B.A."/>
            <person name="Tanifuji G."/>
            <person name="Burki F."/>
            <person name="Gruber A."/>
            <person name="Irimia M."/>
            <person name="Maruyama S."/>
            <person name="Arias M.C."/>
            <person name="Ball S.G."/>
            <person name="Gile G.H."/>
            <person name="Hirakawa Y."/>
            <person name="Hopkins J.F."/>
            <person name="Kuo A."/>
            <person name="Rensing S.A."/>
            <person name="Schmutz J."/>
            <person name="Symeonidi A."/>
            <person name="Elias M."/>
            <person name="Eveleigh R.J."/>
            <person name="Herman E.K."/>
            <person name="Klute M.J."/>
            <person name="Nakayama T."/>
            <person name="Obornik M."/>
            <person name="Reyes-Prieto A."/>
            <person name="Armbrust E.V."/>
            <person name="Aves S.J."/>
            <person name="Beiko R.G."/>
            <person name="Coutinho P."/>
            <person name="Dacks J.B."/>
            <person name="Durnford D.G."/>
            <person name="Fast N.M."/>
            <person name="Green B.R."/>
            <person name="Grisdale C.J."/>
            <person name="Hempel F."/>
            <person name="Henrissat B."/>
            <person name="Hoppner M.P."/>
            <person name="Ishida K."/>
            <person name="Kim E."/>
            <person name="Koreny L."/>
            <person name="Kroth P.G."/>
            <person name="Liu Y."/>
            <person name="Malik S.B."/>
            <person name="Maier U.G."/>
            <person name="McRose D."/>
            <person name="Mock T."/>
            <person name="Neilson J.A."/>
            <person name="Onodera N.T."/>
            <person name="Poole A.M."/>
            <person name="Pritham E.J."/>
            <person name="Richards T.A."/>
            <person name="Rocap G."/>
            <person name="Roy S.W."/>
            <person name="Sarai C."/>
            <person name="Schaack S."/>
            <person name="Shirato S."/>
            <person name="Slamovits C.H."/>
            <person name="Spencer D.F."/>
            <person name="Suzuki S."/>
            <person name="Worden A.Z."/>
            <person name="Zauner S."/>
            <person name="Barry K."/>
            <person name="Bell C."/>
            <person name="Bharti A.K."/>
            <person name="Crow J.A."/>
            <person name="Grimwood J."/>
            <person name="Kramer R."/>
            <person name="Lindquist E."/>
            <person name="Lucas S."/>
            <person name="Salamov A."/>
            <person name="McFadden G.I."/>
            <person name="Lane C.E."/>
            <person name="Keeling P.J."/>
            <person name="Gray M.W."/>
            <person name="Grigoriev I.V."/>
            <person name="Archibald J.M."/>
        </authorList>
    </citation>
    <scope>NUCLEOTIDE SEQUENCE</scope>
    <source>
        <strain evidence="2 4">CCMP2712</strain>
    </source>
</reference>
<evidence type="ECO:0000313" key="3">
    <source>
        <dbReference type="EnsemblProtists" id="EKX42299"/>
    </source>
</evidence>
<dbReference type="GeneID" id="17299023"/>
<feature type="compositionally biased region" description="Basic and acidic residues" evidence="1">
    <location>
        <begin position="22"/>
        <end position="56"/>
    </location>
</feature>
<evidence type="ECO:0000313" key="2">
    <source>
        <dbReference type="EMBL" id="EKX42299.1"/>
    </source>
</evidence>
<feature type="region of interest" description="Disordered" evidence="1">
    <location>
        <begin position="1"/>
        <end position="72"/>
    </location>
</feature>
<feature type="region of interest" description="Disordered" evidence="1">
    <location>
        <begin position="97"/>
        <end position="154"/>
    </location>
</feature>
<dbReference type="AlphaFoldDB" id="L1J2G0"/>
<dbReference type="Proteomes" id="UP000011087">
    <property type="component" value="Unassembled WGS sequence"/>
</dbReference>
<reference evidence="3" key="3">
    <citation type="submission" date="2015-06" db="UniProtKB">
        <authorList>
            <consortium name="EnsemblProtists"/>
        </authorList>
    </citation>
    <scope>IDENTIFICATION</scope>
</reference>
<evidence type="ECO:0000256" key="1">
    <source>
        <dbReference type="SAM" id="MobiDB-lite"/>
    </source>
</evidence>
<organism evidence="2">
    <name type="scientific">Guillardia theta (strain CCMP2712)</name>
    <name type="common">Cryptophyte</name>
    <dbReference type="NCBI Taxonomy" id="905079"/>
    <lineage>
        <taxon>Eukaryota</taxon>
        <taxon>Cryptophyceae</taxon>
        <taxon>Pyrenomonadales</taxon>
        <taxon>Geminigeraceae</taxon>
        <taxon>Guillardia</taxon>
    </lineage>
</organism>
<feature type="compositionally biased region" description="Basic and acidic residues" evidence="1">
    <location>
        <begin position="125"/>
        <end position="150"/>
    </location>
</feature>